<feature type="transmembrane region" description="Helical" evidence="1">
    <location>
        <begin position="42"/>
        <end position="63"/>
    </location>
</feature>
<dbReference type="RefSeq" id="WP_075028744.1">
    <property type="nucleotide sequence ID" value="NZ_FONR01000007.1"/>
</dbReference>
<dbReference type="OrthoDB" id="4322403at2"/>
<dbReference type="AlphaFoldDB" id="A0A1I2IZ79"/>
<accession>A0A1I2IZ79</accession>
<dbReference type="Proteomes" id="UP000181942">
    <property type="component" value="Unassembled WGS sequence"/>
</dbReference>
<feature type="transmembrane region" description="Helical" evidence="1">
    <location>
        <begin position="69"/>
        <end position="87"/>
    </location>
</feature>
<evidence type="ECO:0000313" key="2">
    <source>
        <dbReference type="EMBL" id="SFF46913.1"/>
    </source>
</evidence>
<keyword evidence="1" id="KW-1133">Transmembrane helix</keyword>
<protein>
    <submittedName>
        <fullName evidence="2">Uncharacterized protein</fullName>
    </submittedName>
</protein>
<name>A0A1I2IZ79_9ACTN</name>
<feature type="transmembrane region" description="Helical" evidence="1">
    <location>
        <begin position="6"/>
        <end position="30"/>
    </location>
</feature>
<gene>
    <name evidence="2" type="ORF">SAMN02787118_10768</name>
</gene>
<keyword evidence="1" id="KW-0472">Membrane</keyword>
<dbReference type="EMBL" id="FONR01000007">
    <property type="protein sequence ID" value="SFF46913.1"/>
    <property type="molecule type" value="Genomic_DNA"/>
</dbReference>
<keyword evidence="1" id="KW-0812">Transmembrane</keyword>
<evidence type="ECO:0000256" key="1">
    <source>
        <dbReference type="SAM" id="Phobius"/>
    </source>
</evidence>
<sequence length="103" mass="11123">MHPYLVGLAALAMTGTALMGIAGIATGWVAPWMRIRVLRPKLWGYGVVVGAVGMSLYMFIGPLRGPDLSMAPFAMTGMAMFFAGLWLQTLSRRPGRPSGPDRR</sequence>
<organism evidence="2 3">
    <name type="scientific">Streptomyces mirabilis</name>
    <dbReference type="NCBI Taxonomy" id="68239"/>
    <lineage>
        <taxon>Bacteria</taxon>
        <taxon>Bacillati</taxon>
        <taxon>Actinomycetota</taxon>
        <taxon>Actinomycetes</taxon>
        <taxon>Kitasatosporales</taxon>
        <taxon>Streptomycetaceae</taxon>
        <taxon>Streptomyces</taxon>
    </lineage>
</organism>
<reference evidence="2 3" key="1">
    <citation type="submission" date="2016-10" db="EMBL/GenBank/DDBJ databases">
        <authorList>
            <person name="de Groot N.N."/>
        </authorList>
    </citation>
    <scope>NUCLEOTIDE SEQUENCE [LARGE SCALE GENOMIC DNA]</scope>
    <source>
        <strain evidence="2 3">OK461</strain>
    </source>
</reference>
<evidence type="ECO:0000313" key="3">
    <source>
        <dbReference type="Proteomes" id="UP000181942"/>
    </source>
</evidence>
<proteinExistence type="predicted"/>